<protein>
    <recommendedName>
        <fullName evidence="4">Glycoprotein</fullName>
    </recommendedName>
</protein>
<evidence type="ECO:0008006" key="4">
    <source>
        <dbReference type="Google" id="ProtNLM"/>
    </source>
</evidence>
<organism evidence="2 3">
    <name type="scientific">Ralstonia solanacearum (strain UW551)</name>
    <dbReference type="NCBI Taxonomy" id="342110"/>
    <lineage>
        <taxon>Bacteria</taxon>
        <taxon>Pseudomonadati</taxon>
        <taxon>Pseudomonadota</taxon>
        <taxon>Betaproteobacteria</taxon>
        <taxon>Burkholderiales</taxon>
        <taxon>Burkholderiaceae</taxon>
        <taxon>Ralstonia</taxon>
        <taxon>Ralstonia solanacearum species complex</taxon>
    </lineage>
</organism>
<comment type="caution">
    <text evidence="2">The sequence shown here is derived from an EMBL/GenBank/DDBJ whole genome shotgun (WGS) entry which is preliminary data.</text>
</comment>
<dbReference type="EMBL" id="AAKL01000001">
    <property type="protein sequence ID" value="EAP74857.1"/>
    <property type="molecule type" value="Genomic_DNA"/>
</dbReference>
<accession>A0AB33VJ93</accession>
<name>A0AB33VJ93_RALSU</name>
<dbReference type="Proteomes" id="UP000005933">
    <property type="component" value="Unassembled WGS sequence"/>
</dbReference>
<evidence type="ECO:0000256" key="1">
    <source>
        <dbReference type="SAM" id="MobiDB-lite"/>
    </source>
</evidence>
<gene>
    <name evidence="2" type="ORF">RRSL_04724</name>
</gene>
<feature type="compositionally biased region" description="Low complexity" evidence="1">
    <location>
        <begin position="1"/>
        <end position="13"/>
    </location>
</feature>
<feature type="compositionally biased region" description="Low complexity" evidence="1">
    <location>
        <begin position="67"/>
        <end position="77"/>
    </location>
</feature>
<feature type="region of interest" description="Disordered" evidence="1">
    <location>
        <begin position="56"/>
        <end position="84"/>
    </location>
</feature>
<proteinExistence type="predicted"/>
<dbReference type="AlphaFoldDB" id="A0AB33VJ93"/>
<sequence length="143" mass="14587">MPATGAARTTAPRSHCNRFRMPSLSPTSPTFRRRAVRTLIAMSLLAALVALPRVRASTPQPAPDTTPAPTGTATAAAESKANKNPTCQAIMQRLSGSLAGTPSQTGGKKTAAVLVDVDKAGVTMACSHSDAVAIPVPAGAKTR</sequence>
<reference evidence="2 3" key="1">
    <citation type="journal article" date="2006" name="Mol. Plant Microbe Interact.">
        <title>Identification of open reading frames unique to a select agent: Ralstonia solanacearum race 3 biovar 2.</title>
        <authorList>
            <person name="Gabriel D.W."/>
            <person name="Allen C."/>
            <person name="Schell M."/>
            <person name="Denny T.P."/>
            <person name="Greenberg J.T."/>
            <person name="Duan Y.P."/>
            <person name="Flores-Cruz Z."/>
            <person name="Huang Q."/>
            <person name="Clifford J.M."/>
            <person name="Presting G."/>
            <person name="Gonzalez E.T."/>
            <person name="Reddy J."/>
            <person name="Elphinstone J."/>
            <person name="Swanson J."/>
            <person name="Yao J."/>
            <person name="Mulholland V."/>
            <person name="Liu L."/>
            <person name="Farmerie W."/>
            <person name="Patnaikuni M."/>
            <person name="Balogh B."/>
            <person name="Norman D."/>
            <person name="Alvarez A."/>
            <person name="Castillo J.A."/>
            <person name="Jones J."/>
            <person name="Saddler G."/>
            <person name="Walunas T."/>
            <person name="Zhukov A."/>
            <person name="Mikhailova N."/>
        </authorList>
    </citation>
    <scope>NUCLEOTIDE SEQUENCE [LARGE SCALE GENOMIC DNA]</scope>
    <source>
        <strain evidence="2 3">UW551</strain>
    </source>
</reference>
<evidence type="ECO:0000313" key="3">
    <source>
        <dbReference type="Proteomes" id="UP000005933"/>
    </source>
</evidence>
<evidence type="ECO:0000313" key="2">
    <source>
        <dbReference type="EMBL" id="EAP74857.1"/>
    </source>
</evidence>
<feature type="region of interest" description="Disordered" evidence="1">
    <location>
        <begin position="1"/>
        <end position="29"/>
    </location>
</feature>